<dbReference type="EMBL" id="KN839104">
    <property type="protein sequence ID" value="KIJ90825.1"/>
    <property type="molecule type" value="Genomic_DNA"/>
</dbReference>
<dbReference type="AlphaFoldDB" id="A0A0C9WM33"/>
<evidence type="ECO:0000256" key="1">
    <source>
        <dbReference type="SAM" id="MobiDB-lite"/>
    </source>
</evidence>
<accession>A0A0C9WM33</accession>
<organism evidence="2 3">
    <name type="scientific">Laccaria amethystina LaAM-08-1</name>
    <dbReference type="NCBI Taxonomy" id="1095629"/>
    <lineage>
        <taxon>Eukaryota</taxon>
        <taxon>Fungi</taxon>
        <taxon>Dikarya</taxon>
        <taxon>Basidiomycota</taxon>
        <taxon>Agaricomycotina</taxon>
        <taxon>Agaricomycetes</taxon>
        <taxon>Agaricomycetidae</taxon>
        <taxon>Agaricales</taxon>
        <taxon>Agaricineae</taxon>
        <taxon>Hydnangiaceae</taxon>
        <taxon>Laccaria</taxon>
    </lineage>
</organism>
<proteinExistence type="predicted"/>
<dbReference type="Proteomes" id="UP000054477">
    <property type="component" value="Unassembled WGS sequence"/>
</dbReference>
<name>A0A0C9WM33_9AGAR</name>
<feature type="compositionally biased region" description="Acidic residues" evidence="1">
    <location>
        <begin position="45"/>
        <end position="55"/>
    </location>
</feature>
<gene>
    <name evidence="2" type="ORF">K443DRAFT_116034</name>
</gene>
<reference evidence="2 3" key="1">
    <citation type="submission" date="2014-04" db="EMBL/GenBank/DDBJ databases">
        <authorList>
            <consortium name="DOE Joint Genome Institute"/>
            <person name="Kuo A."/>
            <person name="Kohler A."/>
            <person name="Nagy L.G."/>
            <person name="Floudas D."/>
            <person name="Copeland A."/>
            <person name="Barry K.W."/>
            <person name="Cichocki N."/>
            <person name="Veneault-Fourrey C."/>
            <person name="LaButti K."/>
            <person name="Lindquist E.A."/>
            <person name="Lipzen A."/>
            <person name="Lundell T."/>
            <person name="Morin E."/>
            <person name="Murat C."/>
            <person name="Sun H."/>
            <person name="Tunlid A."/>
            <person name="Henrissat B."/>
            <person name="Grigoriev I.V."/>
            <person name="Hibbett D.S."/>
            <person name="Martin F."/>
            <person name="Nordberg H.P."/>
            <person name="Cantor M.N."/>
            <person name="Hua S.X."/>
        </authorList>
    </citation>
    <scope>NUCLEOTIDE SEQUENCE [LARGE SCALE GENOMIC DNA]</scope>
    <source>
        <strain evidence="2 3">LaAM-08-1</strain>
    </source>
</reference>
<feature type="region of interest" description="Disordered" evidence="1">
    <location>
        <begin position="32"/>
        <end position="55"/>
    </location>
</feature>
<dbReference type="HOGENOM" id="CLU_3106814_0_0_1"/>
<evidence type="ECO:0000313" key="3">
    <source>
        <dbReference type="Proteomes" id="UP000054477"/>
    </source>
</evidence>
<reference evidence="3" key="2">
    <citation type="submission" date="2015-01" db="EMBL/GenBank/DDBJ databases">
        <title>Evolutionary Origins and Diversification of the Mycorrhizal Mutualists.</title>
        <authorList>
            <consortium name="DOE Joint Genome Institute"/>
            <consortium name="Mycorrhizal Genomics Consortium"/>
            <person name="Kohler A."/>
            <person name="Kuo A."/>
            <person name="Nagy L.G."/>
            <person name="Floudas D."/>
            <person name="Copeland A."/>
            <person name="Barry K.W."/>
            <person name="Cichocki N."/>
            <person name="Veneault-Fourrey C."/>
            <person name="LaButti K."/>
            <person name="Lindquist E.A."/>
            <person name="Lipzen A."/>
            <person name="Lundell T."/>
            <person name="Morin E."/>
            <person name="Murat C."/>
            <person name="Riley R."/>
            <person name="Ohm R."/>
            <person name="Sun H."/>
            <person name="Tunlid A."/>
            <person name="Henrissat B."/>
            <person name="Grigoriev I.V."/>
            <person name="Hibbett D.S."/>
            <person name="Martin F."/>
        </authorList>
    </citation>
    <scope>NUCLEOTIDE SEQUENCE [LARGE SCALE GENOMIC DNA]</scope>
    <source>
        <strain evidence="3">LaAM-08-1</strain>
    </source>
</reference>
<sequence>MPSIIRVSIQTDSVMLSHCEINVEDLANRFVERDDDGSSISESGSDNEQETDYEE</sequence>
<evidence type="ECO:0000313" key="2">
    <source>
        <dbReference type="EMBL" id="KIJ90825.1"/>
    </source>
</evidence>
<protein>
    <submittedName>
        <fullName evidence="2">Uncharacterized protein</fullName>
    </submittedName>
</protein>
<keyword evidence="3" id="KW-1185">Reference proteome</keyword>